<evidence type="ECO:0000313" key="3">
    <source>
        <dbReference type="EMBL" id="QEH39094.1"/>
    </source>
</evidence>
<dbReference type="Pfam" id="PF01408">
    <property type="entry name" value="GFO_IDH_MocA"/>
    <property type="match status" value="1"/>
</dbReference>
<evidence type="ECO:0000256" key="1">
    <source>
        <dbReference type="SAM" id="SignalP"/>
    </source>
</evidence>
<dbReference type="Proteomes" id="UP000324233">
    <property type="component" value="Chromosome"/>
</dbReference>
<dbReference type="EMBL" id="CP042997">
    <property type="protein sequence ID" value="QEH39094.1"/>
    <property type="molecule type" value="Genomic_DNA"/>
</dbReference>
<feature type="domain" description="Gfo/Idh/MocA-like oxidoreductase N-terminal" evidence="2">
    <location>
        <begin position="36"/>
        <end position="164"/>
    </location>
</feature>
<dbReference type="Gene3D" id="3.40.50.720">
    <property type="entry name" value="NAD(P)-binding Rossmann-like Domain"/>
    <property type="match status" value="1"/>
</dbReference>
<dbReference type="OrthoDB" id="128220at2"/>
<dbReference type="InterPro" id="IPR050463">
    <property type="entry name" value="Gfo/Idh/MocA_oxidrdct_glycsds"/>
</dbReference>
<dbReference type="PANTHER" id="PTHR43818">
    <property type="entry name" value="BCDNA.GH03377"/>
    <property type="match status" value="1"/>
</dbReference>
<feature type="signal peptide" evidence="1">
    <location>
        <begin position="1"/>
        <end position="27"/>
    </location>
</feature>
<dbReference type="PANTHER" id="PTHR43818:SF9">
    <property type="entry name" value="HYPOTHETICAL OXIDOREDUCTASE"/>
    <property type="match status" value="1"/>
</dbReference>
<protein>
    <submittedName>
        <fullName evidence="3">Oxidoreductase family, NAD-binding Rossmann fold</fullName>
    </submittedName>
</protein>
<evidence type="ECO:0000313" key="4">
    <source>
        <dbReference type="Proteomes" id="UP000324233"/>
    </source>
</evidence>
<reference evidence="3 4" key="1">
    <citation type="submission" date="2019-08" db="EMBL/GenBank/DDBJ databases">
        <title>Deep-cultivation of Planctomycetes and their phenomic and genomic characterization uncovers novel biology.</title>
        <authorList>
            <person name="Wiegand S."/>
            <person name="Jogler M."/>
            <person name="Boedeker C."/>
            <person name="Pinto D."/>
            <person name="Vollmers J."/>
            <person name="Rivas-Marin E."/>
            <person name="Kohn T."/>
            <person name="Peeters S.H."/>
            <person name="Heuer A."/>
            <person name="Rast P."/>
            <person name="Oberbeckmann S."/>
            <person name="Bunk B."/>
            <person name="Jeske O."/>
            <person name="Meyerdierks A."/>
            <person name="Storesund J.E."/>
            <person name="Kallscheuer N."/>
            <person name="Luecker S."/>
            <person name="Lage O.M."/>
            <person name="Pohl T."/>
            <person name="Merkel B.J."/>
            <person name="Hornburger P."/>
            <person name="Mueller R.-W."/>
            <person name="Bruemmer F."/>
            <person name="Labrenz M."/>
            <person name="Spormann A.M."/>
            <person name="Op den Camp H."/>
            <person name="Overmann J."/>
            <person name="Amann R."/>
            <person name="Jetten M.S.M."/>
            <person name="Mascher T."/>
            <person name="Medema M.H."/>
            <person name="Devos D.P."/>
            <person name="Kaster A.-K."/>
            <person name="Ovreas L."/>
            <person name="Rohde M."/>
            <person name="Galperin M.Y."/>
            <person name="Jogler C."/>
        </authorList>
    </citation>
    <scope>NUCLEOTIDE SEQUENCE [LARGE SCALE GENOMIC DNA]</scope>
    <source>
        <strain evidence="3 4">OJF2</strain>
    </source>
</reference>
<keyword evidence="1" id="KW-0732">Signal</keyword>
<feature type="chain" id="PRO_5023007318" evidence="1">
    <location>
        <begin position="28"/>
        <end position="344"/>
    </location>
</feature>
<dbReference type="KEGG" id="agv:OJF2_77060"/>
<dbReference type="RefSeq" id="WP_148598451.1">
    <property type="nucleotide sequence ID" value="NZ_CP042997.1"/>
</dbReference>
<dbReference type="Gene3D" id="3.30.360.10">
    <property type="entry name" value="Dihydrodipicolinate Reductase, domain 2"/>
    <property type="match status" value="1"/>
</dbReference>
<keyword evidence="4" id="KW-1185">Reference proteome</keyword>
<dbReference type="AlphaFoldDB" id="A0A5B9WFS0"/>
<evidence type="ECO:0000259" key="2">
    <source>
        <dbReference type="Pfam" id="PF01408"/>
    </source>
</evidence>
<proteinExistence type="predicted"/>
<dbReference type="InterPro" id="IPR000683">
    <property type="entry name" value="Gfo/Idh/MocA-like_OxRdtase_N"/>
</dbReference>
<dbReference type="GO" id="GO:0000166">
    <property type="term" value="F:nucleotide binding"/>
    <property type="evidence" value="ECO:0007669"/>
    <property type="project" value="InterPro"/>
</dbReference>
<accession>A0A5B9WFS0</accession>
<organism evidence="3 4">
    <name type="scientific">Aquisphaera giovannonii</name>
    <dbReference type="NCBI Taxonomy" id="406548"/>
    <lineage>
        <taxon>Bacteria</taxon>
        <taxon>Pseudomonadati</taxon>
        <taxon>Planctomycetota</taxon>
        <taxon>Planctomycetia</taxon>
        <taxon>Isosphaerales</taxon>
        <taxon>Isosphaeraceae</taxon>
        <taxon>Aquisphaera</taxon>
    </lineage>
</organism>
<dbReference type="InterPro" id="IPR036291">
    <property type="entry name" value="NAD(P)-bd_dom_sf"/>
</dbReference>
<sequence precursor="true">MSRFARLTPASLVLATLLPLASTRAGAQDAGAKPLRAGIIGLDTSHAVAFTRSLNAPEPKPELAGVRVVAAYPGGSPDIEGNTKHVEEYTRELRDVHKVEIVGSIDALLAKVDVVLLESVDGRPHLAQAEPVFRARKPVFIDKPVAGSLADAVRIGRLAERSGTPWFSSSALRYSPSIRKLAGNPAIGDVVGCDAFSPSPLEPHHPDLFWYGIHGVETLYTVMGPGCISVSRVRTDDADVVTGTWRGGRVGTFRGTRRGPHDYGALAFGAKGIVLGQGFGGYEPLLAEVVKFFRTGRPPVSAKETLEIYAFMEAADESKRRGGAAVTLESVLAHAREEVDRESR</sequence>
<dbReference type="SUPFAM" id="SSF51735">
    <property type="entry name" value="NAD(P)-binding Rossmann-fold domains"/>
    <property type="match status" value="1"/>
</dbReference>
<name>A0A5B9WFS0_9BACT</name>
<gene>
    <name evidence="3" type="ORF">OJF2_77060</name>
</gene>